<evidence type="ECO:0000256" key="5">
    <source>
        <dbReference type="ARBA" id="ARBA00023237"/>
    </source>
</evidence>
<evidence type="ECO:0000259" key="8">
    <source>
        <dbReference type="Pfam" id="PF14322"/>
    </source>
</evidence>
<dbReference type="GO" id="GO:0009279">
    <property type="term" value="C:cell outer membrane"/>
    <property type="evidence" value="ECO:0007669"/>
    <property type="project" value="UniProtKB-SubCell"/>
</dbReference>
<keyword evidence="4" id="KW-0472">Membrane</keyword>
<keyword evidence="3 6" id="KW-0732">Signal</keyword>
<evidence type="ECO:0000259" key="7">
    <source>
        <dbReference type="Pfam" id="PF07980"/>
    </source>
</evidence>
<reference evidence="9" key="1">
    <citation type="submission" date="2020-12" db="EMBL/GenBank/DDBJ databases">
        <title>Snuella sp. nov., isolated from sediment in Incheon.</title>
        <authorList>
            <person name="Kim W."/>
        </authorList>
    </citation>
    <scope>NUCLEOTIDE SEQUENCE</scope>
    <source>
        <strain evidence="9">CAU 1569</strain>
    </source>
</reference>
<feature type="chain" id="PRO_5035160207" evidence="6">
    <location>
        <begin position="29"/>
        <end position="609"/>
    </location>
</feature>
<proteinExistence type="inferred from homology"/>
<dbReference type="SUPFAM" id="SSF48452">
    <property type="entry name" value="TPR-like"/>
    <property type="match status" value="1"/>
</dbReference>
<evidence type="ECO:0000313" key="10">
    <source>
        <dbReference type="Proteomes" id="UP000610931"/>
    </source>
</evidence>
<dbReference type="AlphaFoldDB" id="A0A8J7J352"/>
<evidence type="ECO:0000256" key="1">
    <source>
        <dbReference type="ARBA" id="ARBA00004442"/>
    </source>
</evidence>
<comment type="subcellular location">
    <subcellularLocation>
        <location evidence="1">Cell outer membrane</location>
    </subcellularLocation>
</comment>
<comment type="caution">
    <text evidence="9">The sequence shown here is derived from an EMBL/GenBank/DDBJ whole genome shotgun (WGS) entry which is preliminary data.</text>
</comment>
<feature type="domain" description="RagB/SusD" evidence="7">
    <location>
        <begin position="279"/>
        <end position="608"/>
    </location>
</feature>
<protein>
    <submittedName>
        <fullName evidence="9">RagB/SusD family nutrient uptake outer membrane protein</fullName>
    </submittedName>
</protein>
<dbReference type="Gene3D" id="1.25.40.390">
    <property type="match status" value="1"/>
</dbReference>
<evidence type="ECO:0000256" key="4">
    <source>
        <dbReference type="ARBA" id="ARBA00023136"/>
    </source>
</evidence>
<keyword evidence="10" id="KW-1185">Reference proteome</keyword>
<feature type="domain" description="SusD-like N-terminal" evidence="8">
    <location>
        <begin position="109"/>
        <end position="230"/>
    </location>
</feature>
<organism evidence="9 10">
    <name type="scientific">Snuella sedimenti</name>
    <dbReference type="NCBI Taxonomy" id="2798802"/>
    <lineage>
        <taxon>Bacteria</taxon>
        <taxon>Pseudomonadati</taxon>
        <taxon>Bacteroidota</taxon>
        <taxon>Flavobacteriia</taxon>
        <taxon>Flavobacteriales</taxon>
        <taxon>Flavobacteriaceae</taxon>
        <taxon>Snuella</taxon>
    </lineage>
</organism>
<evidence type="ECO:0000256" key="6">
    <source>
        <dbReference type="SAM" id="SignalP"/>
    </source>
</evidence>
<dbReference type="Pfam" id="PF07980">
    <property type="entry name" value="SusD_RagB"/>
    <property type="match status" value="1"/>
</dbReference>
<dbReference type="Proteomes" id="UP000610931">
    <property type="component" value="Unassembled WGS sequence"/>
</dbReference>
<dbReference type="RefSeq" id="WP_199114091.1">
    <property type="nucleotide sequence ID" value="NZ_JAELVQ010000004.1"/>
</dbReference>
<keyword evidence="5" id="KW-0998">Cell outer membrane</keyword>
<accession>A0A8J7J352</accession>
<dbReference type="InterPro" id="IPR033985">
    <property type="entry name" value="SusD-like_N"/>
</dbReference>
<dbReference type="PROSITE" id="PS51257">
    <property type="entry name" value="PROKAR_LIPOPROTEIN"/>
    <property type="match status" value="1"/>
</dbReference>
<dbReference type="InterPro" id="IPR011990">
    <property type="entry name" value="TPR-like_helical_dom_sf"/>
</dbReference>
<gene>
    <name evidence="9" type="ORF">JF259_05110</name>
</gene>
<dbReference type="InterPro" id="IPR012944">
    <property type="entry name" value="SusD_RagB_dom"/>
</dbReference>
<sequence>MKNRIYSKVRAKSVFVLFVVGLLTTSCSEEVLDKQPLDAISEGAVFSDPNYLQNYVNNNYNGIKPHWKPETGGFISLTDIGILNEDTHLVANPYNEYLTGGMTPDNVNSITGGLWGNQYSWLNRINLFFESTADSSIDVDVLDRFQGEMHFIRAHIYFELSRHFGGVPLITKPFSLNDESYDVARNSYDEVAQYVIGECDNAIAKLDGKAMPSGRASKGAAMALKARMLLYMASPLNNPSNDASKWQAAATATKAVIDMGYALHPNYAQVFKSPVKEEEVIFGRSFTGTNGVGAVSFGLSWGYNYEYWPSGFDAQYKVAPSQEFVNMFQMANGEYPYMDDGITINPTSGYDDQDPGAGRDPRFYDAILYPGCEPVNIVDGSKSTVRTFEYWEDANPDIEDENPDAVDPINGQELFDFGRDSKTYWLEGRTPFHWRLQTGYAFRKLMDFTGPRASTDFEYNQVTSYIRLAEMYLNYAEIQIALGNEAEAREYINKVRQRASVNMPNVTASGAELVKVYKRERAVELHLEDTRFYDLMRWKDAPGKVDMNPTRGIELVTKDYSNGGVLHFTYGTETDNRTAWPGDHYYLMPISRDEVQRSNNTLEQNPGYN</sequence>
<comment type="similarity">
    <text evidence="2">Belongs to the SusD family.</text>
</comment>
<evidence type="ECO:0000256" key="2">
    <source>
        <dbReference type="ARBA" id="ARBA00006275"/>
    </source>
</evidence>
<dbReference type="Pfam" id="PF14322">
    <property type="entry name" value="SusD-like_3"/>
    <property type="match status" value="1"/>
</dbReference>
<feature type="signal peptide" evidence="6">
    <location>
        <begin position="1"/>
        <end position="28"/>
    </location>
</feature>
<evidence type="ECO:0000313" key="9">
    <source>
        <dbReference type="EMBL" id="MBJ6367463.1"/>
    </source>
</evidence>
<dbReference type="EMBL" id="JAELVQ010000004">
    <property type="protein sequence ID" value="MBJ6367463.1"/>
    <property type="molecule type" value="Genomic_DNA"/>
</dbReference>
<evidence type="ECO:0000256" key="3">
    <source>
        <dbReference type="ARBA" id="ARBA00022729"/>
    </source>
</evidence>
<name>A0A8J7J352_9FLAO</name>